<dbReference type="GO" id="GO:0016989">
    <property type="term" value="F:sigma factor antagonist activity"/>
    <property type="evidence" value="ECO:0007669"/>
    <property type="project" value="TreeGrafter"/>
</dbReference>
<dbReference type="InterPro" id="IPR012373">
    <property type="entry name" value="Ferrdict_sens_TM"/>
</dbReference>
<evidence type="ECO:0000313" key="3">
    <source>
        <dbReference type="Proteomes" id="UP000318384"/>
    </source>
</evidence>
<reference evidence="2 3" key="1">
    <citation type="submission" date="2019-03" db="EMBL/GenBank/DDBJ databases">
        <title>Deep-cultivation of Planctomycetes and their phenomic and genomic characterization uncovers novel biology.</title>
        <authorList>
            <person name="Wiegand S."/>
            <person name="Jogler M."/>
            <person name="Boedeker C."/>
            <person name="Pinto D."/>
            <person name="Vollmers J."/>
            <person name="Rivas-Marin E."/>
            <person name="Kohn T."/>
            <person name="Peeters S.H."/>
            <person name="Heuer A."/>
            <person name="Rast P."/>
            <person name="Oberbeckmann S."/>
            <person name="Bunk B."/>
            <person name="Jeske O."/>
            <person name="Meyerdierks A."/>
            <person name="Storesund J.E."/>
            <person name="Kallscheuer N."/>
            <person name="Luecker S."/>
            <person name="Lage O.M."/>
            <person name="Pohl T."/>
            <person name="Merkel B.J."/>
            <person name="Hornburger P."/>
            <person name="Mueller R.-W."/>
            <person name="Bruemmer F."/>
            <person name="Labrenz M."/>
            <person name="Spormann A.M."/>
            <person name="Op den Camp H."/>
            <person name="Overmann J."/>
            <person name="Amann R."/>
            <person name="Jetten M.S.M."/>
            <person name="Mascher T."/>
            <person name="Medema M.H."/>
            <person name="Devos D.P."/>
            <person name="Kaster A.-K."/>
            <person name="Ovreas L."/>
            <person name="Rohde M."/>
            <person name="Galperin M.Y."/>
            <person name="Jogler C."/>
        </authorList>
    </citation>
    <scope>NUCLEOTIDE SEQUENCE [LARGE SCALE GENOMIC DNA]</scope>
    <source>
        <strain evidence="2 3">V202</strain>
    </source>
</reference>
<dbReference type="RefSeq" id="WP_145172098.1">
    <property type="nucleotide sequence ID" value="NZ_CP037422.1"/>
</dbReference>
<name>A0A517WRG5_9PLAN</name>
<dbReference type="EMBL" id="CP037422">
    <property type="protein sequence ID" value="QDU07851.1"/>
    <property type="molecule type" value="Genomic_DNA"/>
</dbReference>
<gene>
    <name evidence="2" type="ORF">V202x_12120</name>
</gene>
<keyword evidence="1" id="KW-1133">Transmembrane helix</keyword>
<keyword evidence="1" id="KW-0812">Transmembrane</keyword>
<proteinExistence type="predicted"/>
<evidence type="ECO:0000313" key="2">
    <source>
        <dbReference type="EMBL" id="QDU07851.1"/>
    </source>
</evidence>
<dbReference type="AlphaFoldDB" id="A0A517WRG5"/>
<dbReference type="PANTHER" id="PTHR30273">
    <property type="entry name" value="PERIPLASMIC SIGNAL SENSOR AND SIGMA FACTOR ACTIVATOR FECR-RELATED"/>
    <property type="match status" value="1"/>
</dbReference>
<sequence length="557" mass="63426">MTVHELPPNFDRLLNQLIDGQISKSEFEELEHYLSSTPEAMQTYFDYLDIQTGVQKRYVERLKELDQIFTDEVPQTKPASKAPVFRRNTKLFSMLSYLAVATASVTLMLFAEKSITGRFFWEPAPSVPIPYQGDPAPRDLPYVATLTRSNDCVWGGDTEPLFSGQRLLTKDLYLETGTAEFRFDSGIRLVLKGPTKIHINSANSAIVDSGEVVLHGYESAPEFALTTPQATFFDIGTEYGTKVEDNGDTELHVFQGSVRVEPSNKTKDLIVNQGKARDITKNKDIPLELTKFQREVPGKPKDAKKVNLDELIAYDSFHPSKIIIPEELSEWQRGGIGWETHWRNHKNWSGLAVGNSYPKKSLVPKELSPNQLGCVEIERGKIGWRTLKKTVRLDIDAIYYISFFIQKRKWSPAIDRQYGNISLWNLGKSNEDQKNAKKILFGISSNRFPSLRIQTQTVEKAPPLEDEKPYFFVGKIVASEKSPDQIFLRVFSGTEKIPEQEPHIWTCTTDPFYDSTVFDHVRIFAGRNSKYLFDELHIGTTWESVVNFNDPDPPKVN</sequence>
<dbReference type="OrthoDB" id="255678at2"/>
<keyword evidence="1" id="KW-0472">Membrane</keyword>
<dbReference type="PANTHER" id="PTHR30273:SF2">
    <property type="entry name" value="PROTEIN FECR"/>
    <property type="match status" value="1"/>
</dbReference>
<keyword evidence="3" id="KW-1185">Reference proteome</keyword>
<feature type="transmembrane region" description="Helical" evidence="1">
    <location>
        <begin position="91"/>
        <end position="111"/>
    </location>
</feature>
<accession>A0A517WRG5</accession>
<organism evidence="2 3">
    <name type="scientific">Gimesia aquarii</name>
    <dbReference type="NCBI Taxonomy" id="2527964"/>
    <lineage>
        <taxon>Bacteria</taxon>
        <taxon>Pseudomonadati</taxon>
        <taxon>Planctomycetota</taxon>
        <taxon>Planctomycetia</taxon>
        <taxon>Planctomycetales</taxon>
        <taxon>Planctomycetaceae</taxon>
        <taxon>Gimesia</taxon>
    </lineage>
</organism>
<protein>
    <submittedName>
        <fullName evidence="2">FecR protein</fullName>
    </submittedName>
</protein>
<evidence type="ECO:0000256" key="1">
    <source>
        <dbReference type="SAM" id="Phobius"/>
    </source>
</evidence>
<dbReference type="Proteomes" id="UP000318384">
    <property type="component" value="Chromosome"/>
</dbReference>